<keyword evidence="8" id="KW-1185">Reference proteome</keyword>
<reference evidence="5" key="4">
    <citation type="submission" date="2024-05" db="EMBL/GenBank/DDBJ databases">
        <authorList>
            <person name="Sun Q."/>
            <person name="Zhou Y."/>
        </authorList>
    </citation>
    <scope>NUCLEOTIDE SEQUENCE</scope>
    <source>
        <strain evidence="5">CGMCC 1.11013</strain>
    </source>
</reference>
<protein>
    <submittedName>
        <fullName evidence="6">SAM-dependent methyltransferase</fullName>
    </submittedName>
</protein>
<comment type="similarity">
    <text evidence="1">Belongs to the methyltransferase superfamily.</text>
</comment>
<dbReference type="InterPro" id="IPR029063">
    <property type="entry name" value="SAM-dependent_MTases_sf"/>
</dbReference>
<gene>
    <name evidence="6" type="ORF">BG57_16165</name>
    <name evidence="5" type="ORF">GCM10010985_07620</name>
</gene>
<feature type="domain" description="Methyltransferase type 11" evidence="4">
    <location>
        <begin position="47"/>
        <end position="141"/>
    </location>
</feature>
<keyword evidence="3 6" id="KW-0808">Transferase</keyword>
<evidence type="ECO:0000313" key="7">
    <source>
        <dbReference type="Proteomes" id="UP000027439"/>
    </source>
</evidence>
<reference evidence="8" key="3">
    <citation type="journal article" date="2019" name="Int. J. Syst. Evol. Microbiol.">
        <title>The Global Catalogue of Microorganisms (GCM) 10K type strain sequencing project: providing services to taxonomists for standard genome sequencing and annotation.</title>
        <authorList>
            <consortium name="The Broad Institute Genomics Platform"/>
            <consortium name="The Broad Institute Genome Sequencing Center for Infectious Disease"/>
            <person name="Wu L."/>
            <person name="Ma J."/>
        </authorList>
    </citation>
    <scope>NUCLEOTIDE SEQUENCE [LARGE SCALE GENOMIC DNA]</scope>
    <source>
        <strain evidence="8">CGMCC 1.11013</strain>
    </source>
</reference>
<dbReference type="Proteomes" id="UP000597138">
    <property type="component" value="Unassembled WGS sequence"/>
</dbReference>
<dbReference type="CDD" id="cd02440">
    <property type="entry name" value="AdoMet_MTases"/>
    <property type="match status" value="1"/>
</dbReference>
<dbReference type="STRING" id="1071679.BG57_16165"/>
<dbReference type="Pfam" id="PF08241">
    <property type="entry name" value="Methyltransf_11"/>
    <property type="match status" value="1"/>
</dbReference>
<name>A0A069P703_9BURK</name>
<dbReference type="PANTHER" id="PTHR44942">
    <property type="entry name" value="METHYLTRANSF_11 DOMAIN-CONTAINING PROTEIN"/>
    <property type="match status" value="1"/>
</dbReference>
<organism evidence="6 7">
    <name type="scientific">Caballeronia grimmiae</name>
    <dbReference type="NCBI Taxonomy" id="1071679"/>
    <lineage>
        <taxon>Bacteria</taxon>
        <taxon>Pseudomonadati</taxon>
        <taxon>Pseudomonadota</taxon>
        <taxon>Betaproteobacteria</taxon>
        <taxon>Burkholderiales</taxon>
        <taxon>Burkholderiaceae</taxon>
        <taxon>Caballeronia</taxon>
    </lineage>
</organism>
<dbReference type="PANTHER" id="PTHR44942:SF4">
    <property type="entry name" value="METHYLTRANSFERASE TYPE 11 DOMAIN-CONTAINING PROTEIN"/>
    <property type="match status" value="1"/>
</dbReference>
<dbReference type="Proteomes" id="UP000027439">
    <property type="component" value="Unassembled WGS sequence"/>
</dbReference>
<evidence type="ECO:0000313" key="5">
    <source>
        <dbReference type="EMBL" id="GGD56390.1"/>
    </source>
</evidence>
<dbReference type="GO" id="GO:0008757">
    <property type="term" value="F:S-adenosylmethionine-dependent methyltransferase activity"/>
    <property type="evidence" value="ECO:0007669"/>
    <property type="project" value="InterPro"/>
</dbReference>
<evidence type="ECO:0000256" key="1">
    <source>
        <dbReference type="ARBA" id="ARBA00008361"/>
    </source>
</evidence>
<dbReference type="AlphaFoldDB" id="A0A069P703"/>
<dbReference type="SUPFAM" id="SSF53335">
    <property type="entry name" value="S-adenosyl-L-methionine-dependent methyltransferases"/>
    <property type="match status" value="1"/>
</dbReference>
<sequence>MKHHEQVADAFGSTAAAYLTSQVHATGADLQNLAATFAATCGNATVLDMGCGAGHASFAIAPHVREVVAYDIAPQMLATVDAAAKERGLATIRTQQGAAETLPFDDASFNWAVSRMSAHHWRDVPRALREAHRVLKPGGRLKFIDIAGIDDPLYDTHIQAIELLRDASHIRDYRANEWIAMLDAAGFDAQVTERWRIPLEFEAWVARMRTPPERVTAIRSMWTSAPDEVRQYFSVQDDCSFELDALMIEAKRRN</sequence>
<dbReference type="InterPro" id="IPR013216">
    <property type="entry name" value="Methyltransf_11"/>
</dbReference>
<evidence type="ECO:0000313" key="8">
    <source>
        <dbReference type="Proteomes" id="UP000597138"/>
    </source>
</evidence>
<reference evidence="5" key="1">
    <citation type="journal article" date="2014" name="Int. J. Syst. Evol. Microbiol.">
        <title>Complete genome of a new Firmicutes species belonging to the dominant human colonic microbiota ('Ruminococcus bicirculans') reveals two chromosomes and a selective capacity to utilize plant glucans.</title>
        <authorList>
            <consortium name="NISC Comparative Sequencing Program"/>
            <person name="Wegmann U."/>
            <person name="Louis P."/>
            <person name="Goesmann A."/>
            <person name="Henrissat B."/>
            <person name="Duncan S.H."/>
            <person name="Flint H.J."/>
        </authorList>
    </citation>
    <scope>NUCLEOTIDE SEQUENCE</scope>
    <source>
        <strain evidence="5">CGMCC 1.11013</strain>
    </source>
</reference>
<evidence type="ECO:0000259" key="4">
    <source>
        <dbReference type="Pfam" id="PF08241"/>
    </source>
</evidence>
<keyword evidence="2 6" id="KW-0489">Methyltransferase</keyword>
<dbReference type="eggNOG" id="COG2226">
    <property type="taxonomic scope" value="Bacteria"/>
</dbReference>
<dbReference type="Gene3D" id="3.40.50.150">
    <property type="entry name" value="Vaccinia Virus protein VP39"/>
    <property type="match status" value="1"/>
</dbReference>
<dbReference type="RefSeq" id="WP_035960563.1">
    <property type="nucleotide sequence ID" value="NZ_BMEG01000001.1"/>
</dbReference>
<evidence type="ECO:0000256" key="3">
    <source>
        <dbReference type="ARBA" id="ARBA00022679"/>
    </source>
</evidence>
<dbReference type="OrthoDB" id="529208at2"/>
<dbReference type="EMBL" id="JFHE01000003">
    <property type="protein sequence ID" value="KDR36398.1"/>
    <property type="molecule type" value="Genomic_DNA"/>
</dbReference>
<evidence type="ECO:0000313" key="6">
    <source>
        <dbReference type="EMBL" id="KDR36398.1"/>
    </source>
</evidence>
<proteinExistence type="inferred from homology"/>
<dbReference type="GO" id="GO:0032259">
    <property type="term" value="P:methylation"/>
    <property type="evidence" value="ECO:0007669"/>
    <property type="project" value="UniProtKB-KW"/>
</dbReference>
<comment type="caution">
    <text evidence="6">The sequence shown here is derived from an EMBL/GenBank/DDBJ whole genome shotgun (WGS) entry which is preliminary data.</text>
</comment>
<dbReference type="InterPro" id="IPR051052">
    <property type="entry name" value="Diverse_substrate_MTase"/>
</dbReference>
<evidence type="ECO:0000256" key="2">
    <source>
        <dbReference type="ARBA" id="ARBA00022603"/>
    </source>
</evidence>
<dbReference type="EMBL" id="BMEG01000001">
    <property type="protein sequence ID" value="GGD56390.1"/>
    <property type="molecule type" value="Genomic_DNA"/>
</dbReference>
<reference evidence="6 7" key="2">
    <citation type="submission" date="2014-03" db="EMBL/GenBank/DDBJ databases">
        <title>Draft Genome Sequences of Four Burkholderia Strains.</title>
        <authorList>
            <person name="Liu X.Y."/>
            <person name="Li C.X."/>
            <person name="Xu J.H."/>
        </authorList>
    </citation>
    <scope>NUCLEOTIDE SEQUENCE [LARGE SCALE GENOMIC DNA]</scope>
    <source>
        <strain evidence="6 7">R27</strain>
    </source>
</reference>
<accession>A0A069P703</accession>